<comment type="caution">
    <text evidence="2">The sequence shown here is derived from an EMBL/GenBank/DDBJ whole genome shotgun (WGS) entry which is preliminary data.</text>
</comment>
<protein>
    <submittedName>
        <fullName evidence="2">SpoIVB peptidase</fullName>
        <ecNumber evidence="2">3.4.21.116</ecNumber>
    </submittedName>
</protein>
<dbReference type="InterPro" id="IPR008763">
    <property type="entry name" value="Peptidase_S55"/>
</dbReference>
<dbReference type="NCBIfam" id="TIGR02860">
    <property type="entry name" value="spore_IV_B"/>
    <property type="match status" value="1"/>
</dbReference>
<dbReference type="Gene3D" id="2.30.42.10">
    <property type="match status" value="1"/>
</dbReference>
<dbReference type="InterPro" id="IPR014219">
    <property type="entry name" value="SpoIVB"/>
</dbReference>
<dbReference type="InterPro" id="IPR001478">
    <property type="entry name" value="PDZ"/>
</dbReference>
<organism evidence="2 3">
    <name type="scientific">Heliomicrobium gestii</name>
    <name type="common">Heliobacterium gestii</name>
    <dbReference type="NCBI Taxonomy" id="2699"/>
    <lineage>
        <taxon>Bacteria</taxon>
        <taxon>Bacillati</taxon>
        <taxon>Bacillota</taxon>
        <taxon>Clostridia</taxon>
        <taxon>Eubacteriales</taxon>
        <taxon>Heliobacteriaceae</taxon>
        <taxon>Heliomicrobium</taxon>
    </lineage>
</organism>
<dbReference type="EC" id="3.4.21.116" evidence="2"/>
<name>A0A845LCZ0_HELGE</name>
<dbReference type="Proteomes" id="UP000471031">
    <property type="component" value="Unassembled WGS sequence"/>
</dbReference>
<dbReference type="RefSeq" id="WP_161261814.1">
    <property type="nucleotide sequence ID" value="NZ_JAFBDC010000013.1"/>
</dbReference>
<dbReference type="OrthoDB" id="9765242at2"/>
<dbReference type="SUPFAM" id="SSF50494">
    <property type="entry name" value="Trypsin-like serine proteases"/>
    <property type="match status" value="1"/>
</dbReference>
<dbReference type="GO" id="GO:0016787">
    <property type="term" value="F:hydrolase activity"/>
    <property type="evidence" value="ECO:0007669"/>
    <property type="project" value="UniProtKB-KW"/>
</dbReference>
<keyword evidence="2" id="KW-0378">Hydrolase</keyword>
<dbReference type="PROSITE" id="PS51494">
    <property type="entry name" value="SPOIVB"/>
    <property type="match status" value="1"/>
</dbReference>
<proteinExistence type="predicted"/>
<gene>
    <name evidence="2" type="primary">spoIVB</name>
    <name evidence="2" type="ORF">GTO89_09305</name>
</gene>
<feature type="domain" description="Peptidase S55" evidence="1">
    <location>
        <begin position="208"/>
        <end position="447"/>
    </location>
</feature>
<dbReference type="Pfam" id="PF13180">
    <property type="entry name" value="PDZ_2"/>
    <property type="match status" value="1"/>
</dbReference>
<sequence length="539" mass="58859">MARERLKRCIGLLLALSLIAGSLTDEALSLWLTPSRLRTTVGEEIPINSMFPQNMLRHVTLELRRMNLAALQRSPEWTPDEFPGAIAVTPANATEEPGRLDISLRLLGWIPLKHIVVDVLPPMQLLTGGHSIGVLLHSQGVIVVGQAPITDEQGAKHYPGKDAGIQLGDVIHKVNGQPIKSDAELARVIDEAGRAGKKLEIEMSRNGQLTMVAVDPVRCAETKRFRVGLYVRDRASGVGTLTFYEPKSKTYGALGHVINDADTNQRIDVAEGRIIPALVKSIQQGKRGAPGEKVGVFQEDDPPFTGTIQHNTMVGIFGRLEGKLNNPYYPDPLPIALSAQVQEGPAEIITVVEGDKLERFQITIDRVMPHRTDGKGMVIRVTDPRLLNITGGIIQGMSGSPIVQNGKIVGAVTHVFINSPTTGYGCLIEKMLEEAGLWRPGNQQVGALPKGRAFFCLSGFFATISLRFCSSIRLIPLRSLFFSDAFIQIRTRIRGVPSLSEKQALRPSLTMVINVKINRFFANDFTGDPEGYPIGLSKS</sequence>
<keyword evidence="3" id="KW-1185">Reference proteome</keyword>
<dbReference type="AlphaFoldDB" id="A0A845LCZ0"/>
<accession>A0A845LCZ0</accession>
<evidence type="ECO:0000313" key="3">
    <source>
        <dbReference type="Proteomes" id="UP000471031"/>
    </source>
</evidence>
<evidence type="ECO:0000313" key="2">
    <source>
        <dbReference type="EMBL" id="MZP43234.1"/>
    </source>
</evidence>
<dbReference type="EMBL" id="WXEX01000007">
    <property type="protein sequence ID" value="MZP43234.1"/>
    <property type="molecule type" value="Genomic_DNA"/>
</dbReference>
<dbReference type="Pfam" id="PF05580">
    <property type="entry name" value="Peptidase_S55"/>
    <property type="match status" value="1"/>
</dbReference>
<reference evidence="2 3" key="1">
    <citation type="submission" date="2020-01" db="EMBL/GenBank/DDBJ databases">
        <title>Whole genome sequence of Heliobacterium gestii DSM 11169.</title>
        <authorList>
            <person name="Kyndt J.A."/>
            <person name="Meyer T.E."/>
        </authorList>
    </citation>
    <scope>NUCLEOTIDE SEQUENCE [LARGE SCALE GENOMIC DNA]</scope>
    <source>
        <strain evidence="2 3">DSM 11169</strain>
    </source>
</reference>
<evidence type="ECO:0000259" key="1">
    <source>
        <dbReference type="PROSITE" id="PS51494"/>
    </source>
</evidence>
<dbReference type="InterPro" id="IPR009003">
    <property type="entry name" value="Peptidase_S1_PA"/>
</dbReference>
<dbReference type="InterPro" id="IPR036034">
    <property type="entry name" value="PDZ_sf"/>
</dbReference>
<dbReference type="SUPFAM" id="SSF50156">
    <property type="entry name" value="PDZ domain-like"/>
    <property type="match status" value="1"/>
</dbReference>